<keyword evidence="1" id="KW-0929">Antimicrobial</keyword>
<evidence type="ECO:0000313" key="7">
    <source>
        <dbReference type="Proteomes" id="UP000198600"/>
    </source>
</evidence>
<dbReference type="OrthoDB" id="2067488at2"/>
<dbReference type="SUPFAM" id="SSF69369">
    <property type="entry name" value="Cloacin translocation domain"/>
    <property type="match status" value="1"/>
</dbReference>
<dbReference type="AlphaFoldDB" id="A0A1H2NN14"/>
<protein>
    <submittedName>
        <fullName evidence="6">S-type Pyocin</fullName>
    </submittedName>
</protein>
<gene>
    <name evidence="6" type="ORF">SAMN05216202_4182</name>
</gene>
<evidence type="ECO:0000256" key="2">
    <source>
        <dbReference type="ARBA" id="ARBA00023022"/>
    </source>
</evidence>
<evidence type="ECO:0000313" key="6">
    <source>
        <dbReference type="EMBL" id="SDV06790.1"/>
    </source>
</evidence>
<accession>A0A1H2NN14</accession>
<keyword evidence="3" id="KW-0078">Bacteriocin</keyword>
<proteinExistence type="predicted"/>
<keyword evidence="7" id="KW-1185">Reference proteome</keyword>
<keyword evidence="2" id="KW-0044">Antibiotic</keyword>
<organism evidence="6 7">
    <name type="scientific">Pseudomonas mucidolens</name>
    <dbReference type="NCBI Taxonomy" id="46679"/>
    <lineage>
        <taxon>Bacteria</taxon>
        <taxon>Pseudomonadati</taxon>
        <taxon>Pseudomonadota</taxon>
        <taxon>Gammaproteobacteria</taxon>
        <taxon>Pseudomonadales</taxon>
        <taxon>Pseudomonadaceae</taxon>
        <taxon>Pseudomonas</taxon>
    </lineage>
</organism>
<dbReference type="GO" id="GO:0042742">
    <property type="term" value="P:defense response to bacterium"/>
    <property type="evidence" value="ECO:0007669"/>
    <property type="project" value="UniProtKB-KW"/>
</dbReference>
<evidence type="ECO:0000256" key="1">
    <source>
        <dbReference type="ARBA" id="ARBA00022529"/>
    </source>
</evidence>
<dbReference type="STRING" id="46679.SAMN05216202_4182"/>
<sequence>MKKLGFPDTPDFLPIPEEPPAKAQQQAFQEPRTAVAAINPKNEMDTDARGGKNPGFVHNKKSATQLEGCVFAKSCNLPDGVINHSNPSGFVPLEKLTNYGVWAVLGTDAAITTDGIPLKLLGCSTTEGVIAQRLGGSLALGLLSGSTAADAAVGTVALLMPNAQIAPDSALYKKDQYAQLDAGRTRVRINVKTLPDGSVSAYGFYTGGKQDWEFVPVIKATQEDEKFVAEIGNGIRLIWTPAASPADPPGIPALEGTSLQPTIWVYPSTEQAEKVLMNPEHPPQYQDAIIWFPSDAGLEPIYIALN</sequence>
<dbReference type="GO" id="GO:0031640">
    <property type="term" value="P:killing of cells of another organism"/>
    <property type="evidence" value="ECO:0007669"/>
    <property type="project" value="UniProtKB-KW"/>
</dbReference>
<name>A0A1H2NN14_9PSED</name>
<dbReference type="EMBL" id="LT629802">
    <property type="protein sequence ID" value="SDV06790.1"/>
    <property type="molecule type" value="Genomic_DNA"/>
</dbReference>
<dbReference type="Proteomes" id="UP000198600">
    <property type="component" value="Chromosome I"/>
</dbReference>
<evidence type="ECO:0000256" key="3">
    <source>
        <dbReference type="ARBA" id="ARBA00023048"/>
    </source>
</evidence>
<dbReference type="InterPro" id="IPR036302">
    <property type="entry name" value="Pyosin/cloacin_T_dom_sf"/>
</dbReference>
<feature type="domain" description="Pyosin/cloacin translocation" evidence="5">
    <location>
        <begin position="184"/>
        <end position="303"/>
    </location>
</feature>
<feature type="region of interest" description="Disordered" evidence="4">
    <location>
        <begin position="1"/>
        <end position="31"/>
    </location>
</feature>
<evidence type="ECO:0000259" key="5">
    <source>
        <dbReference type="Pfam" id="PF06958"/>
    </source>
</evidence>
<reference evidence="7" key="1">
    <citation type="submission" date="2016-10" db="EMBL/GenBank/DDBJ databases">
        <authorList>
            <person name="Varghese N."/>
            <person name="Submissions S."/>
        </authorList>
    </citation>
    <scope>NUCLEOTIDE SEQUENCE [LARGE SCALE GENOMIC DNA]</scope>
    <source>
        <strain evidence="7">LMG 2223</strain>
    </source>
</reference>
<dbReference type="Pfam" id="PF06958">
    <property type="entry name" value="Pyocin_S"/>
    <property type="match status" value="1"/>
</dbReference>
<dbReference type="InterPro" id="IPR016128">
    <property type="entry name" value="Pyosin/cloacin_T_dom"/>
</dbReference>
<evidence type="ECO:0000256" key="4">
    <source>
        <dbReference type="SAM" id="MobiDB-lite"/>
    </source>
</evidence>